<dbReference type="InterPro" id="IPR027417">
    <property type="entry name" value="P-loop_NTPase"/>
</dbReference>
<dbReference type="SMART" id="SM00487">
    <property type="entry name" value="DEXDc"/>
    <property type="match status" value="1"/>
</dbReference>
<evidence type="ECO:0000256" key="5">
    <source>
        <dbReference type="ARBA" id="ARBA00022801"/>
    </source>
</evidence>
<dbReference type="GO" id="GO:0000386">
    <property type="term" value="F:second spliceosomal transesterification activity"/>
    <property type="evidence" value="ECO:0007669"/>
    <property type="project" value="EnsemblFungi"/>
</dbReference>
<protein>
    <recommendedName>
        <fullName evidence="12">Pre-mRNA-splicing factor ATP-dependent RNA helicase PRP16</fullName>
        <ecNumber evidence="2">3.6.4.13</ecNumber>
    </recommendedName>
</protein>
<dbReference type="GO" id="GO:0016887">
    <property type="term" value="F:ATP hydrolysis activity"/>
    <property type="evidence" value="ECO:0007669"/>
    <property type="project" value="InterPro"/>
</dbReference>
<evidence type="ECO:0000256" key="1">
    <source>
        <dbReference type="ARBA" id="ARBA00004123"/>
    </source>
</evidence>
<dbReference type="Pfam" id="PF00271">
    <property type="entry name" value="Helicase_C"/>
    <property type="match status" value="1"/>
</dbReference>
<dbReference type="GO" id="GO:0034458">
    <property type="term" value="F:3'-5' RNA helicase activity"/>
    <property type="evidence" value="ECO:0000318"/>
    <property type="project" value="GO_Central"/>
</dbReference>
<dbReference type="eggNOG" id="KOG0924">
    <property type="taxonomic scope" value="Eukaryota"/>
</dbReference>
<dbReference type="InterPro" id="IPR001650">
    <property type="entry name" value="Helicase_C-like"/>
</dbReference>
<dbReference type="SMART" id="SM00490">
    <property type="entry name" value="HELICc"/>
    <property type="match status" value="1"/>
</dbReference>
<dbReference type="PROSITE" id="PS51194">
    <property type="entry name" value="HELICASE_CTER"/>
    <property type="match status" value="1"/>
</dbReference>
<dbReference type="FunFam" id="1.20.120.1080:FF:000018">
    <property type="entry name" value="Pre-mRNA-splicing factor ATP-dependent RNA helicase prp16"/>
    <property type="match status" value="1"/>
</dbReference>
<evidence type="ECO:0000259" key="15">
    <source>
        <dbReference type="PROSITE" id="PS51194"/>
    </source>
</evidence>
<dbReference type="HOGENOM" id="CLU_001832_6_3_1"/>
<dbReference type="PROSITE" id="PS00690">
    <property type="entry name" value="DEAH_ATP_HELICASE"/>
    <property type="match status" value="1"/>
</dbReference>
<dbReference type="RefSeq" id="NP_984320.1">
    <property type="nucleotide sequence ID" value="NM_209673.1"/>
</dbReference>
<name>Q759P9_EREGS</name>
<dbReference type="GO" id="GO:0005681">
    <property type="term" value="C:spliceosomal complex"/>
    <property type="evidence" value="ECO:0000318"/>
    <property type="project" value="GO_Central"/>
</dbReference>
<evidence type="ECO:0000256" key="12">
    <source>
        <dbReference type="ARBA" id="ARBA00070009"/>
    </source>
</evidence>
<dbReference type="PROSITE" id="PS51192">
    <property type="entry name" value="HELICASE_ATP_BIND_1"/>
    <property type="match status" value="1"/>
</dbReference>
<keyword evidence="5" id="KW-0378">Hydrolase</keyword>
<dbReference type="OrthoDB" id="10253254at2759"/>
<evidence type="ECO:0000313" key="17">
    <source>
        <dbReference type="Proteomes" id="UP000000591"/>
    </source>
</evidence>
<evidence type="ECO:0000256" key="11">
    <source>
        <dbReference type="ARBA" id="ARBA00047984"/>
    </source>
</evidence>
<dbReference type="FunFam" id="3.40.50.300:FF:000007">
    <property type="entry name" value="Pre-mRNA-splicing factor ATP-dependent RNA helicase"/>
    <property type="match status" value="1"/>
</dbReference>
<dbReference type="GO" id="GO:0005524">
    <property type="term" value="F:ATP binding"/>
    <property type="evidence" value="ECO:0007669"/>
    <property type="project" value="UniProtKB-KW"/>
</dbReference>
<dbReference type="InterPro" id="IPR014001">
    <property type="entry name" value="Helicase_ATP-bd"/>
</dbReference>
<comment type="subcellular location">
    <subcellularLocation>
        <location evidence="1">Nucleus</location>
    </subcellularLocation>
</comment>
<dbReference type="Gene3D" id="3.40.50.300">
    <property type="entry name" value="P-loop containing nucleotide triphosphate hydrolases"/>
    <property type="match status" value="2"/>
</dbReference>
<evidence type="ECO:0000256" key="7">
    <source>
        <dbReference type="ARBA" id="ARBA00022840"/>
    </source>
</evidence>
<evidence type="ECO:0000256" key="10">
    <source>
        <dbReference type="ARBA" id="ARBA00038040"/>
    </source>
</evidence>
<keyword evidence="9" id="KW-0539">Nucleus</keyword>
<dbReference type="GO" id="GO:0000378">
    <property type="term" value="P:RNA exon ligation"/>
    <property type="evidence" value="ECO:0007669"/>
    <property type="project" value="EnsemblFungi"/>
</dbReference>
<dbReference type="GeneID" id="4620482"/>
<dbReference type="GO" id="GO:0071007">
    <property type="term" value="C:U2-type catalytic step 2 spliceosome"/>
    <property type="evidence" value="ECO:0007669"/>
    <property type="project" value="EnsemblFungi"/>
</dbReference>
<dbReference type="FunFam" id="3.40.50.300:FF:001369">
    <property type="entry name" value="Putative pre-mRNA splicing factor"/>
    <property type="match status" value="1"/>
</dbReference>
<dbReference type="GO" id="GO:0040031">
    <property type="term" value="P:snRNA modification"/>
    <property type="evidence" value="ECO:0007669"/>
    <property type="project" value="EnsemblFungi"/>
</dbReference>
<keyword evidence="17" id="KW-1185">Reference proteome</keyword>
<evidence type="ECO:0000256" key="8">
    <source>
        <dbReference type="ARBA" id="ARBA00023187"/>
    </source>
</evidence>
<feature type="domain" description="Helicase C-terminal" evidence="15">
    <location>
        <begin position="566"/>
        <end position="760"/>
    </location>
</feature>
<dbReference type="FunCoup" id="Q759P9">
    <property type="interactions" value="873"/>
</dbReference>
<gene>
    <name evidence="16" type="ORF">AGOS_ADR224W</name>
</gene>
<evidence type="ECO:0000256" key="2">
    <source>
        <dbReference type="ARBA" id="ARBA00012552"/>
    </source>
</evidence>
<comment type="similarity">
    <text evidence="10">Belongs to the DEAD box helicase family. DEAH subfamily. PRP16 sub-subfamily.</text>
</comment>
<dbReference type="Pfam" id="PF13401">
    <property type="entry name" value="AAA_22"/>
    <property type="match status" value="1"/>
</dbReference>
<dbReference type="InterPro" id="IPR011709">
    <property type="entry name" value="DEAD-box_helicase_OB_fold"/>
</dbReference>
<keyword evidence="7" id="KW-0067">ATP-binding</keyword>
<keyword evidence="8" id="KW-0508">mRNA splicing</keyword>
<dbReference type="OMA" id="CSLYDLW"/>
<dbReference type="KEGG" id="ago:AGOS_ADR224W"/>
<dbReference type="STRING" id="284811.Q759P9"/>
<keyword evidence="3" id="KW-0507">mRNA processing</keyword>
<dbReference type="GO" id="GO:0000398">
    <property type="term" value="P:mRNA splicing, via spliceosome"/>
    <property type="evidence" value="ECO:0000318"/>
    <property type="project" value="GO_Central"/>
</dbReference>
<dbReference type="CDD" id="cd18791">
    <property type="entry name" value="SF2_C_RHA"/>
    <property type="match status" value="1"/>
</dbReference>
<accession>Q759P9</accession>
<evidence type="ECO:0000256" key="3">
    <source>
        <dbReference type="ARBA" id="ARBA00022664"/>
    </source>
</evidence>
<sequence length="1090" mass="122060">MDPGLKEWIQQHTASNVTEKFVQTICNIARVHAYDPVKFTKSCMALGKFKGEEKFLHELLVSLRSTQEERTNTTVKAVLDGERVKGNTSRNLVALSFEDSDDELETALEPDQSLGSGGQKQKPLRFKRLDKAAARQLKEFAEGRRDQKSTLEQDDHGDKTEKLAFVPKLTAIADEDQIATLLAEDRAEGPAPLGTQESAAFGPEDLEEDRAWYNSDDESAIKTTANEADDAAAQMHMSTTSSANTRESERVRITSIPLAERPAVIPPFLKAYKDKRGEEAIIGALDNTHMHDSGMIDPFKNPESEFSANARRGSRLVAMRRLQKERKEHSAQTAAIVGTVVGNVLGVKQNDNKGTCDKTSSQVSRQSFEDIQAQRRTLPVYEVKSQLLQVIRDNQVTVIIGETGSGKTTQLAQYLHEDGFCRLGKQIGVTQPRRVAAMSVAERVALEMGVELGKEVGYAIRFEDKTSADTRLKFMTDGILLRETLIDDLLEKYACIIMDEAHERSLNTDVLLGFFKNLLTRRRNLKLIITSATMNASKFSQFFGDAPQFTIPGRTFPVQINYTSYPVPDYVEAAVQQAASIHLSTSLLGDILIFMTGQEDIEATCDALKERIVDMRVKRKGSIMQDILADVEILPIYSALPADIQGRIFNKSDAKKRKIVVATNIAETSLTIDGIKYVIDCGYSKLKVYNPRIGLYNLAITPISLANAQQRSGRAGRTGPGIAYRLYTENTAIADMHPQSIPEIQRTSLASVLLLLKSLGIEDIFNFPFMDSPPSATLMTSMFELWTLGALDNFGALTEMGSKMAKFPLQPSLSKILLLSAKYGCSEEMVTIVSMLSVPQIFYRPKERQKESDQARNRFVVPESDHLTLLNVFVQWKVHRYSLDWCRKNYLQYRSLRRAYDIREQLIRAMLKEDVPIISSGSGWDILRKCICAGYVHQAARKSGLNQYVHLKNGMELKLHPTSALAGMGDLPPYVVYHELLLTTKEYINLVTAVDPFWLMEYGALFYHVKFISNREVYGLYPEEQDQDGEPVSESLANRVVACEQNRELLVTQLQQDQLKFNNNSTEASTKRGGNSSSSVRIGFKKRKPL</sequence>
<reference evidence="17" key="2">
    <citation type="journal article" date="2013" name="G3 (Bethesda)">
        <title>Genomes of Ashbya fungi isolated from insects reveal four mating-type loci, numerous translocations, lack of transposons, and distinct gene duplications.</title>
        <authorList>
            <person name="Dietrich F.S."/>
            <person name="Voegeli S."/>
            <person name="Kuo S."/>
            <person name="Philippsen P."/>
        </authorList>
    </citation>
    <scope>GENOME REANNOTATION</scope>
    <source>
        <strain evidence="17">ATCC 10895 / CBS 109.51 / FGSC 9923 / NRRL Y-1056</strain>
    </source>
</reference>
<dbReference type="InParanoid" id="Q759P9"/>
<dbReference type="EC" id="3.6.4.13" evidence="2"/>
<dbReference type="Pfam" id="PF21010">
    <property type="entry name" value="HA2_C"/>
    <property type="match status" value="1"/>
</dbReference>
<dbReference type="Gene3D" id="1.20.120.1080">
    <property type="match status" value="1"/>
</dbReference>
<evidence type="ECO:0000313" key="16">
    <source>
        <dbReference type="EMBL" id="AAS52144.1"/>
    </source>
</evidence>
<proteinExistence type="inferred from homology"/>
<evidence type="ECO:0000259" key="14">
    <source>
        <dbReference type="PROSITE" id="PS51192"/>
    </source>
</evidence>
<evidence type="ECO:0000256" key="13">
    <source>
        <dbReference type="SAM" id="MobiDB-lite"/>
    </source>
</evidence>
<dbReference type="InterPro" id="IPR002464">
    <property type="entry name" value="DNA/RNA_helicase_DEAH_CS"/>
</dbReference>
<feature type="compositionally biased region" description="Polar residues" evidence="13">
    <location>
        <begin position="1062"/>
        <end position="1080"/>
    </location>
</feature>
<evidence type="ECO:0000256" key="4">
    <source>
        <dbReference type="ARBA" id="ARBA00022741"/>
    </source>
</evidence>
<dbReference type="InterPro" id="IPR048333">
    <property type="entry name" value="HA2_WH"/>
</dbReference>
<dbReference type="InterPro" id="IPR049945">
    <property type="entry name" value="AAA_22"/>
</dbReference>
<dbReference type="GO" id="GO:0003723">
    <property type="term" value="F:RNA binding"/>
    <property type="evidence" value="ECO:0000318"/>
    <property type="project" value="GO_Central"/>
</dbReference>
<dbReference type="Pfam" id="PF07717">
    <property type="entry name" value="OB_NTP_bind"/>
    <property type="match status" value="1"/>
</dbReference>
<dbReference type="GO" id="GO:0000350">
    <property type="term" value="P:generation of catalytic spliceosome for second transesterification step"/>
    <property type="evidence" value="ECO:0007669"/>
    <property type="project" value="EnsemblFungi"/>
</dbReference>
<comment type="catalytic activity">
    <reaction evidence="11">
        <text>ATP + H2O = ADP + phosphate + H(+)</text>
        <dbReference type="Rhea" id="RHEA:13065"/>
        <dbReference type="ChEBI" id="CHEBI:15377"/>
        <dbReference type="ChEBI" id="CHEBI:15378"/>
        <dbReference type="ChEBI" id="CHEBI:30616"/>
        <dbReference type="ChEBI" id="CHEBI:43474"/>
        <dbReference type="ChEBI" id="CHEBI:456216"/>
        <dbReference type="EC" id="3.6.4.13"/>
    </reaction>
</comment>
<organism evidence="16 17">
    <name type="scientific">Eremothecium gossypii (strain ATCC 10895 / CBS 109.51 / FGSC 9923 / NRRL Y-1056)</name>
    <name type="common">Yeast</name>
    <name type="synonym">Ashbya gossypii</name>
    <dbReference type="NCBI Taxonomy" id="284811"/>
    <lineage>
        <taxon>Eukaryota</taxon>
        <taxon>Fungi</taxon>
        <taxon>Dikarya</taxon>
        <taxon>Ascomycota</taxon>
        <taxon>Saccharomycotina</taxon>
        <taxon>Saccharomycetes</taxon>
        <taxon>Saccharomycetales</taxon>
        <taxon>Saccharomycetaceae</taxon>
        <taxon>Eremothecium</taxon>
    </lineage>
</organism>
<dbReference type="AlphaFoldDB" id="Q759P9"/>
<feature type="region of interest" description="Disordered" evidence="13">
    <location>
        <begin position="140"/>
        <end position="159"/>
    </location>
</feature>
<feature type="domain" description="Helicase ATP-binding" evidence="14">
    <location>
        <begin position="388"/>
        <end position="552"/>
    </location>
</feature>
<dbReference type="EMBL" id="AE016817">
    <property type="protein sequence ID" value="AAS52144.1"/>
    <property type="molecule type" value="Genomic_DNA"/>
</dbReference>
<feature type="region of interest" description="Disordered" evidence="13">
    <location>
        <begin position="1062"/>
        <end position="1090"/>
    </location>
</feature>
<dbReference type="Proteomes" id="UP000000591">
    <property type="component" value="Chromosome IV"/>
</dbReference>
<dbReference type="SMART" id="SM00847">
    <property type="entry name" value="HA2"/>
    <property type="match status" value="1"/>
</dbReference>
<dbReference type="SUPFAM" id="SSF52540">
    <property type="entry name" value="P-loop containing nucleoside triphosphate hydrolases"/>
    <property type="match status" value="1"/>
</dbReference>
<dbReference type="PANTHER" id="PTHR18934:SF91">
    <property type="entry name" value="PRE-MRNA-SPLICING FACTOR ATP-DEPENDENT RNA HELICASE PRP16"/>
    <property type="match status" value="1"/>
</dbReference>
<evidence type="ECO:0000256" key="6">
    <source>
        <dbReference type="ARBA" id="ARBA00022806"/>
    </source>
</evidence>
<keyword evidence="4" id="KW-0547">Nucleotide-binding</keyword>
<reference evidence="16 17" key="1">
    <citation type="journal article" date="2004" name="Science">
        <title>The Ashbya gossypii genome as a tool for mapping the ancient Saccharomyces cerevisiae genome.</title>
        <authorList>
            <person name="Dietrich F.S."/>
            <person name="Voegeli S."/>
            <person name="Brachat S."/>
            <person name="Lerch A."/>
            <person name="Gates K."/>
            <person name="Steiner S."/>
            <person name="Mohr C."/>
            <person name="Pohlmann R."/>
            <person name="Luedi P."/>
            <person name="Choi S."/>
            <person name="Wing R.A."/>
            <person name="Flavier A."/>
            <person name="Gaffney T.D."/>
            <person name="Philippsen P."/>
        </authorList>
    </citation>
    <scope>NUCLEOTIDE SEQUENCE [LARGE SCALE GENOMIC DNA]</scope>
    <source>
        <strain evidence="17">ATCC 10895 / CBS 109.51 / FGSC 9923 / NRRL Y-1056</strain>
    </source>
</reference>
<dbReference type="InterPro" id="IPR007502">
    <property type="entry name" value="Helicase-assoc_dom"/>
</dbReference>
<keyword evidence="6" id="KW-0347">Helicase</keyword>
<dbReference type="PANTHER" id="PTHR18934">
    <property type="entry name" value="ATP-DEPENDENT RNA HELICASE"/>
    <property type="match status" value="1"/>
</dbReference>
<evidence type="ECO:0000256" key="9">
    <source>
        <dbReference type="ARBA" id="ARBA00023242"/>
    </source>
</evidence>
<dbReference type="Pfam" id="PF04408">
    <property type="entry name" value="WHD_HA2"/>
    <property type="match status" value="1"/>
</dbReference>